<proteinExistence type="predicted"/>
<keyword evidence="1" id="KW-1133">Transmembrane helix</keyword>
<dbReference type="RefSeq" id="WP_093083958.1">
    <property type="nucleotide sequence ID" value="NZ_FNBE01000008.1"/>
</dbReference>
<evidence type="ECO:0000313" key="2">
    <source>
        <dbReference type="EMBL" id="SDG00640.1"/>
    </source>
</evidence>
<accession>A0A1G7QSK0</accession>
<protein>
    <recommendedName>
        <fullName evidence="4">Heavy-metal-associated domain-containing protein</fullName>
    </recommendedName>
</protein>
<dbReference type="EMBL" id="FNBE01000008">
    <property type="protein sequence ID" value="SDG00640.1"/>
    <property type="molecule type" value="Genomic_DNA"/>
</dbReference>
<keyword evidence="1" id="KW-0472">Membrane</keyword>
<reference evidence="2 3" key="1">
    <citation type="submission" date="2016-10" db="EMBL/GenBank/DDBJ databases">
        <authorList>
            <person name="de Groot N.N."/>
        </authorList>
    </citation>
    <scope>NUCLEOTIDE SEQUENCE [LARGE SCALE GENOMIC DNA]</scope>
    <source>
        <strain evidence="2 3">CGMCC 4.3143</strain>
    </source>
</reference>
<keyword evidence="3" id="KW-1185">Reference proteome</keyword>
<sequence>MLTAVRLGGYVGILGVVFGVAWAGGAVLRPEFTAPVAVEQHGEPAAAAAPPVPAAGLSATDAGYSLSVSTPAFAADRVTDLVLAVTGPDGRPAAALEPRPDGAELRALVVRRDGAGFQALYPQRTPDGTWTAPLTLPTAGTWRVITEFTPVDGVPTTLGTDVSVPGQFAPLDFPAARSAQVDDYVVRLDGDLRPGAPSAVFATISKDGRGVTDLEADRGAFGDVVALRAGDLAVVPVEAQTKAAPGDHSGPGIAFTTTVPTDGVYRLYLRFHHGGAEHLVDFTVPTFGTPAGAAPGTGHPGGHS</sequence>
<dbReference type="STRING" id="366584.SAMN05216377_108150"/>
<dbReference type="OrthoDB" id="128043at2"/>
<organism evidence="2 3">
    <name type="scientific">Pseudonocardia oroxyli</name>
    <dbReference type="NCBI Taxonomy" id="366584"/>
    <lineage>
        <taxon>Bacteria</taxon>
        <taxon>Bacillati</taxon>
        <taxon>Actinomycetota</taxon>
        <taxon>Actinomycetes</taxon>
        <taxon>Pseudonocardiales</taxon>
        <taxon>Pseudonocardiaceae</taxon>
        <taxon>Pseudonocardia</taxon>
    </lineage>
</organism>
<name>A0A1G7QSK0_PSEOR</name>
<gene>
    <name evidence="2" type="ORF">SAMN05216377_108150</name>
</gene>
<dbReference type="Proteomes" id="UP000198967">
    <property type="component" value="Unassembled WGS sequence"/>
</dbReference>
<evidence type="ECO:0000313" key="3">
    <source>
        <dbReference type="Proteomes" id="UP000198967"/>
    </source>
</evidence>
<dbReference type="AlphaFoldDB" id="A0A1G7QSK0"/>
<evidence type="ECO:0008006" key="4">
    <source>
        <dbReference type="Google" id="ProtNLM"/>
    </source>
</evidence>
<evidence type="ECO:0000256" key="1">
    <source>
        <dbReference type="SAM" id="Phobius"/>
    </source>
</evidence>
<keyword evidence="1" id="KW-0812">Transmembrane</keyword>
<feature type="transmembrane region" description="Helical" evidence="1">
    <location>
        <begin position="7"/>
        <end position="28"/>
    </location>
</feature>